<dbReference type="EMBL" id="LFTY01000002">
    <property type="protein sequence ID" value="KMW56959.1"/>
    <property type="molecule type" value="Genomic_DNA"/>
</dbReference>
<proteinExistence type="predicted"/>
<comment type="caution">
    <text evidence="2">The sequence shown here is derived from an EMBL/GenBank/DDBJ whole genome shotgun (WGS) entry which is preliminary data.</text>
</comment>
<accession>A0A0J9E564</accession>
<organism evidence="2 3">
    <name type="scientific">Candidatus Rhodobacter oscarellae</name>
    <dbReference type="NCBI Taxonomy" id="1675527"/>
    <lineage>
        <taxon>Bacteria</taxon>
        <taxon>Pseudomonadati</taxon>
        <taxon>Pseudomonadota</taxon>
        <taxon>Alphaproteobacteria</taxon>
        <taxon>Rhodobacterales</taxon>
        <taxon>Rhodobacter group</taxon>
        <taxon>Rhodobacter</taxon>
    </lineage>
</organism>
<protein>
    <submittedName>
        <fullName evidence="2">Uncharacterized protein</fullName>
    </submittedName>
</protein>
<keyword evidence="1" id="KW-0812">Transmembrane</keyword>
<keyword evidence="3" id="KW-1185">Reference proteome</keyword>
<reference evidence="2 3" key="1">
    <citation type="submission" date="2015-06" db="EMBL/GenBank/DDBJ databases">
        <title>Draft genome sequence of an Alphaproteobacteria species associated to the Mediterranean sponge Oscarella lobularis.</title>
        <authorList>
            <person name="Jourda C."/>
            <person name="Santini S."/>
            <person name="Claverie J.-M."/>
        </authorList>
    </citation>
    <scope>NUCLEOTIDE SEQUENCE [LARGE SCALE GENOMIC DNA]</scope>
    <source>
        <strain evidence="2">IGS</strain>
    </source>
</reference>
<feature type="transmembrane region" description="Helical" evidence="1">
    <location>
        <begin position="60"/>
        <end position="78"/>
    </location>
</feature>
<keyword evidence="1" id="KW-1133">Transmembrane helix</keyword>
<dbReference type="OrthoDB" id="7874956at2"/>
<keyword evidence="1" id="KW-0472">Membrane</keyword>
<sequence>MSFDDRNANQIMEHDLCPRACRALWCAVIEEQLRLAVSPRMADRPHEIDSARRWFGSRDFFMACALAGLDGAWVLWGVRRQFQMAGLV</sequence>
<gene>
    <name evidence="2" type="ORF">AIOL_001917</name>
</gene>
<dbReference type="PATRIC" id="fig|1675527.3.peg.2015"/>
<evidence type="ECO:0000256" key="1">
    <source>
        <dbReference type="SAM" id="Phobius"/>
    </source>
</evidence>
<dbReference type="AlphaFoldDB" id="A0A0J9E564"/>
<dbReference type="Proteomes" id="UP000037178">
    <property type="component" value="Unassembled WGS sequence"/>
</dbReference>
<dbReference type="STRING" id="1675527.AIOL_001917"/>
<name>A0A0J9E564_9RHOB</name>
<evidence type="ECO:0000313" key="2">
    <source>
        <dbReference type="EMBL" id="KMW56959.1"/>
    </source>
</evidence>
<evidence type="ECO:0000313" key="3">
    <source>
        <dbReference type="Proteomes" id="UP000037178"/>
    </source>
</evidence>